<dbReference type="EMBL" id="BAAAHU010000034">
    <property type="protein sequence ID" value="GAA1011890.1"/>
    <property type="molecule type" value="Genomic_DNA"/>
</dbReference>
<dbReference type="Proteomes" id="UP001501072">
    <property type="component" value="Unassembled WGS sequence"/>
</dbReference>
<evidence type="ECO:0000313" key="3">
    <source>
        <dbReference type="Proteomes" id="UP001501072"/>
    </source>
</evidence>
<proteinExistence type="predicted"/>
<dbReference type="RefSeq" id="WP_346073394.1">
    <property type="nucleotide sequence ID" value="NZ_BAAAHU010000034.1"/>
</dbReference>
<name>A0ABN1T147_9ACTN</name>
<feature type="region of interest" description="Disordered" evidence="1">
    <location>
        <begin position="1"/>
        <end position="80"/>
    </location>
</feature>
<keyword evidence="3" id="KW-1185">Reference proteome</keyword>
<reference evidence="2 3" key="1">
    <citation type="journal article" date="2019" name="Int. J. Syst. Evol. Microbiol.">
        <title>The Global Catalogue of Microorganisms (GCM) 10K type strain sequencing project: providing services to taxonomists for standard genome sequencing and annotation.</title>
        <authorList>
            <consortium name="The Broad Institute Genomics Platform"/>
            <consortium name="The Broad Institute Genome Sequencing Center for Infectious Disease"/>
            <person name="Wu L."/>
            <person name="Ma J."/>
        </authorList>
    </citation>
    <scope>NUCLEOTIDE SEQUENCE [LARGE SCALE GENOMIC DNA]</scope>
    <source>
        <strain evidence="2 3">JCM 11269</strain>
    </source>
</reference>
<evidence type="ECO:0000313" key="2">
    <source>
        <dbReference type="EMBL" id="GAA1011890.1"/>
    </source>
</evidence>
<organism evidence="2 3">
    <name type="scientific">Streptomyces thermogriseus</name>
    <dbReference type="NCBI Taxonomy" id="75292"/>
    <lineage>
        <taxon>Bacteria</taxon>
        <taxon>Bacillati</taxon>
        <taxon>Actinomycetota</taxon>
        <taxon>Actinomycetes</taxon>
        <taxon>Kitasatosporales</taxon>
        <taxon>Streptomycetaceae</taxon>
        <taxon>Streptomyces</taxon>
    </lineage>
</organism>
<sequence>MRRGGSPQDFNGAPTGLSRDGNGVLRPAPDTAGTDAVIAERAAHFHEAGHGGEERPYGHGHDRRTPAGGLSRGRPSHGPG</sequence>
<accession>A0ABN1T147</accession>
<gene>
    <name evidence="2" type="ORF">GCM10009564_34010</name>
</gene>
<evidence type="ECO:0000256" key="1">
    <source>
        <dbReference type="SAM" id="MobiDB-lite"/>
    </source>
</evidence>
<comment type="caution">
    <text evidence="2">The sequence shown here is derived from an EMBL/GenBank/DDBJ whole genome shotgun (WGS) entry which is preliminary data.</text>
</comment>
<feature type="compositionally biased region" description="Basic and acidic residues" evidence="1">
    <location>
        <begin position="41"/>
        <end position="65"/>
    </location>
</feature>
<protein>
    <submittedName>
        <fullName evidence="2">Uncharacterized protein</fullName>
    </submittedName>
</protein>